<dbReference type="GO" id="GO:0046872">
    <property type="term" value="F:metal ion binding"/>
    <property type="evidence" value="ECO:0007669"/>
    <property type="project" value="UniProtKB-KW"/>
</dbReference>
<sequence>MKRASNGPDETEEIGYELGKVLKAGDVVALYGDLGAGKTTFVRGVARAIGVPARDVASASFMIIAEHDSTPPFFHIDLYRIEKEEDIDNTGIWDCIGKDSVAVVEWAEKLGTMAENFIRVRISDTGNNRREICVEGLDEKNRHHQ</sequence>
<dbReference type="Pfam" id="PF02367">
    <property type="entry name" value="TsaE"/>
    <property type="match status" value="1"/>
</dbReference>
<name>A0A2U3QFA9_9BACT</name>
<evidence type="ECO:0000256" key="1">
    <source>
        <dbReference type="ARBA" id="ARBA00004496"/>
    </source>
</evidence>
<keyword evidence="4" id="KW-0963">Cytoplasm</keyword>
<dbReference type="GO" id="GO:0005524">
    <property type="term" value="F:ATP binding"/>
    <property type="evidence" value="ECO:0007669"/>
    <property type="project" value="UniProtKB-KW"/>
</dbReference>
<gene>
    <name evidence="11" type="primary">tsaE</name>
    <name evidence="11" type="ORF">NBG4_170026</name>
</gene>
<keyword evidence="12" id="KW-1185">Reference proteome</keyword>
<evidence type="ECO:0000256" key="5">
    <source>
        <dbReference type="ARBA" id="ARBA00022694"/>
    </source>
</evidence>
<evidence type="ECO:0000256" key="2">
    <source>
        <dbReference type="ARBA" id="ARBA00007599"/>
    </source>
</evidence>
<evidence type="ECO:0000256" key="10">
    <source>
        <dbReference type="ARBA" id="ARBA00032441"/>
    </source>
</evidence>
<comment type="subcellular location">
    <subcellularLocation>
        <location evidence="1">Cytoplasm</location>
    </subcellularLocation>
</comment>
<keyword evidence="6" id="KW-0479">Metal-binding</keyword>
<evidence type="ECO:0000313" key="11">
    <source>
        <dbReference type="EMBL" id="SPQ00111.1"/>
    </source>
</evidence>
<reference evidence="12" key="1">
    <citation type="submission" date="2018-03" db="EMBL/GenBank/DDBJ databases">
        <authorList>
            <person name="Zecchin S."/>
        </authorList>
    </citation>
    <scope>NUCLEOTIDE SEQUENCE [LARGE SCALE GENOMIC DNA]</scope>
</reference>
<accession>A0A2U3QFA9</accession>
<organism evidence="11 12">
    <name type="scientific">Candidatus Sulfobium mesophilum</name>
    <dbReference type="NCBI Taxonomy" id="2016548"/>
    <lineage>
        <taxon>Bacteria</taxon>
        <taxon>Pseudomonadati</taxon>
        <taxon>Nitrospirota</taxon>
        <taxon>Nitrospiria</taxon>
        <taxon>Nitrospirales</taxon>
        <taxon>Nitrospiraceae</taxon>
        <taxon>Candidatus Sulfobium</taxon>
    </lineage>
</organism>
<evidence type="ECO:0000256" key="8">
    <source>
        <dbReference type="ARBA" id="ARBA00022840"/>
    </source>
</evidence>
<keyword evidence="8" id="KW-0067">ATP-binding</keyword>
<dbReference type="PANTHER" id="PTHR33540:SF2">
    <property type="entry name" value="TRNA THREONYLCARBAMOYLADENOSINE BIOSYNTHESIS PROTEIN TSAE"/>
    <property type="match status" value="1"/>
</dbReference>
<evidence type="ECO:0000256" key="6">
    <source>
        <dbReference type="ARBA" id="ARBA00022723"/>
    </source>
</evidence>
<keyword evidence="5" id="KW-0819">tRNA processing</keyword>
<protein>
    <recommendedName>
        <fullName evidence="3">tRNA threonylcarbamoyladenosine biosynthesis protein TsaE</fullName>
    </recommendedName>
    <alternativeName>
        <fullName evidence="10">t(6)A37 threonylcarbamoyladenosine biosynthesis protein TsaE</fullName>
    </alternativeName>
</protein>
<evidence type="ECO:0000256" key="4">
    <source>
        <dbReference type="ARBA" id="ARBA00022490"/>
    </source>
</evidence>
<dbReference type="SUPFAM" id="SSF52540">
    <property type="entry name" value="P-loop containing nucleoside triphosphate hydrolases"/>
    <property type="match status" value="1"/>
</dbReference>
<dbReference type="PANTHER" id="PTHR33540">
    <property type="entry name" value="TRNA THREONYLCARBAMOYLADENOSINE BIOSYNTHESIS PROTEIN TSAE"/>
    <property type="match status" value="1"/>
</dbReference>
<keyword evidence="7" id="KW-0547">Nucleotide-binding</keyword>
<dbReference type="InterPro" id="IPR003442">
    <property type="entry name" value="T6A_TsaE"/>
</dbReference>
<evidence type="ECO:0000313" key="12">
    <source>
        <dbReference type="Proteomes" id="UP000245125"/>
    </source>
</evidence>
<dbReference type="AlphaFoldDB" id="A0A2U3QFA9"/>
<dbReference type="GO" id="GO:0002949">
    <property type="term" value="P:tRNA threonylcarbamoyladenosine modification"/>
    <property type="evidence" value="ECO:0007669"/>
    <property type="project" value="InterPro"/>
</dbReference>
<evidence type="ECO:0000256" key="3">
    <source>
        <dbReference type="ARBA" id="ARBA00019010"/>
    </source>
</evidence>
<evidence type="ECO:0000256" key="9">
    <source>
        <dbReference type="ARBA" id="ARBA00022842"/>
    </source>
</evidence>
<dbReference type="EMBL" id="OUUY01000061">
    <property type="protein sequence ID" value="SPQ00111.1"/>
    <property type="molecule type" value="Genomic_DNA"/>
</dbReference>
<dbReference type="Proteomes" id="UP000245125">
    <property type="component" value="Unassembled WGS sequence"/>
</dbReference>
<keyword evidence="9" id="KW-0460">Magnesium</keyword>
<proteinExistence type="inferred from homology"/>
<dbReference type="GO" id="GO:0005737">
    <property type="term" value="C:cytoplasm"/>
    <property type="evidence" value="ECO:0007669"/>
    <property type="project" value="UniProtKB-SubCell"/>
</dbReference>
<dbReference type="NCBIfam" id="TIGR00150">
    <property type="entry name" value="T6A_YjeE"/>
    <property type="match status" value="1"/>
</dbReference>
<dbReference type="Gene3D" id="3.40.50.300">
    <property type="entry name" value="P-loop containing nucleotide triphosphate hydrolases"/>
    <property type="match status" value="1"/>
</dbReference>
<dbReference type="InterPro" id="IPR027417">
    <property type="entry name" value="P-loop_NTPase"/>
</dbReference>
<evidence type="ECO:0000256" key="7">
    <source>
        <dbReference type="ARBA" id="ARBA00022741"/>
    </source>
</evidence>
<comment type="similarity">
    <text evidence="2">Belongs to the TsaE family.</text>
</comment>